<organism evidence="7 8">
    <name type="scientific">Ceriporiopsis subvermispora (strain B)</name>
    <name type="common">White-rot fungus</name>
    <name type="synonym">Gelatoporia subvermispora</name>
    <dbReference type="NCBI Taxonomy" id="914234"/>
    <lineage>
        <taxon>Eukaryota</taxon>
        <taxon>Fungi</taxon>
        <taxon>Dikarya</taxon>
        <taxon>Basidiomycota</taxon>
        <taxon>Agaricomycotina</taxon>
        <taxon>Agaricomycetes</taxon>
        <taxon>Polyporales</taxon>
        <taxon>Gelatoporiaceae</taxon>
        <taxon>Gelatoporia</taxon>
    </lineage>
</organism>
<keyword evidence="8" id="KW-1185">Reference proteome</keyword>
<evidence type="ECO:0000259" key="6">
    <source>
        <dbReference type="PROSITE" id="PS50011"/>
    </source>
</evidence>
<dbReference type="HOGENOM" id="CLU_013117_0_0_1"/>
<dbReference type="OrthoDB" id="1668230at2759"/>
<keyword evidence="4" id="KW-0418">Kinase</keyword>
<dbReference type="Pfam" id="PF00069">
    <property type="entry name" value="Pkinase"/>
    <property type="match status" value="1"/>
</dbReference>
<dbReference type="GO" id="GO:0005524">
    <property type="term" value="F:ATP binding"/>
    <property type="evidence" value="ECO:0007669"/>
    <property type="project" value="UniProtKB-KW"/>
</dbReference>
<dbReference type="EMBL" id="KB445807">
    <property type="protein sequence ID" value="EMD33057.1"/>
    <property type="molecule type" value="Genomic_DNA"/>
</dbReference>
<dbReference type="AlphaFoldDB" id="M2R4C7"/>
<dbReference type="InterPro" id="IPR001245">
    <property type="entry name" value="Ser-Thr/Tyr_kinase_cat_dom"/>
</dbReference>
<keyword evidence="1" id="KW-0723">Serine/threonine-protein kinase</keyword>
<dbReference type="PROSITE" id="PS00108">
    <property type="entry name" value="PROTEIN_KINASE_ST"/>
    <property type="match status" value="1"/>
</dbReference>
<gene>
    <name evidence="7" type="ORF">CERSUDRAFT_118131</name>
</gene>
<dbReference type="Gene3D" id="1.10.510.10">
    <property type="entry name" value="Transferase(Phosphotransferase) domain 1"/>
    <property type="match status" value="2"/>
</dbReference>
<protein>
    <recommendedName>
        <fullName evidence="6">Protein kinase domain-containing protein</fullName>
    </recommendedName>
</protein>
<dbReference type="InterPro" id="IPR000719">
    <property type="entry name" value="Prot_kinase_dom"/>
</dbReference>
<evidence type="ECO:0000256" key="3">
    <source>
        <dbReference type="ARBA" id="ARBA00022741"/>
    </source>
</evidence>
<keyword evidence="2" id="KW-0808">Transferase</keyword>
<evidence type="ECO:0000256" key="2">
    <source>
        <dbReference type="ARBA" id="ARBA00022679"/>
    </source>
</evidence>
<reference evidence="7 8" key="1">
    <citation type="journal article" date="2012" name="Proc. Natl. Acad. Sci. U.S.A.">
        <title>Comparative genomics of Ceriporiopsis subvermispora and Phanerochaete chrysosporium provide insight into selective ligninolysis.</title>
        <authorList>
            <person name="Fernandez-Fueyo E."/>
            <person name="Ruiz-Duenas F.J."/>
            <person name="Ferreira P."/>
            <person name="Floudas D."/>
            <person name="Hibbett D.S."/>
            <person name="Canessa P."/>
            <person name="Larrondo L.F."/>
            <person name="James T.Y."/>
            <person name="Seelenfreund D."/>
            <person name="Lobos S."/>
            <person name="Polanco R."/>
            <person name="Tello M."/>
            <person name="Honda Y."/>
            <person name="Watanabe T."/>
            <person name="Watanabe T."/>
            <person name="Ryu J.S."/>
            <person name="Kubicek C.P."/>
            <person name="Schmoll M."/>
            <person name="Gaskell J."/>
            <person name="Hammel K.E."/>
            <person name="St John F.J."/>
            <person name="Vanden Wymelenberg A."/>
            <person name="Sabat G."/>
            <person name="Splinter BonDurant S."/>
            <person name="Syed K."/>
            <person name="Yadav J.S."/>
            <person name="Doddapaneni H."/>
            <person name="Subramanian V."/>
            <person name="Lavin J.L."/>
            <person name="Oguiza J.A."/>
            <person name="Perez G."/>
            <person name="Pisabarro A.G."/>
            <person name="Ramirez L."/>
            <person name="Santoyo F."/>
            <person name="Master E."/>
            <person name="Coutinho P.M."/>
            <person name="Henrissat B."/>
            <person name="Lombard V."/>
            <person name="Magnuson J.K."/>
            <person name="Kuees U."/>
            <person name="Hori C."/>
            <person name="Igarashi K."/>
            <person name="Samejima M."/>
            <person name="Held B.W."/>
            <person name="Barry K.W."/>
            <person name="LaButti K.M."/>
            <person name="Lapidus A."/>
            <person name="Lindquist E.A."/>
            <person name="Lucas S.M."/>
            <person name="Riley R."/>
            <person name="Salamov A.A."/>
            <person name="Hoffmeister D."/>
            <person name="Schwenk D."/>
            <person name="Hadar Y."/>
            <person name="Yarden O."/>
            <person name="de Vries R.P."/>
            <person name="Wiebenga A."/>
            <person name="Stenlid J."/>
            <person name="Eastwood D."/>
            <person name="Grigoriev I.V."/>
            <person name="Berka R.M."/>
            <person name="Blanchette R.A."/>
            <person name="Kersten P."/>
            <person name="Martinez A.T."/>
            <person name="Vicuna R."/>
            <person name="Cullen D."/>
        </authorList>
    </citation>
    <scope>NUCLEOTIDE SEQUENCE [LARGE SCALE GENOMIC DNA]</scope>
    <source>
        <strain evidence="7 8">B</strain>
    </source>
</reference>
<evidence type="ECO:0000313" key="8">
    <source>
        <dbReference type="Proteomes" id="UP000016930"/>
    </source>
</evidence>
<name>M2R4C7_CERS8</name>
<accession>M2R4C7</accession>
<keyword evidence="3" id="KW-0547">Nucleotide-binding</keyword>
<evidence type="ECO:0000256" key="4">
    <source>
        <dbReference type="ARBA" id="ARBA00022777"/>
    </source>
</evidence>
<evidence type="ECO:0000256" key="1">
    <source>
        <dbReference type="ARBA" id="ARBA00022527"/>
    </source>
</evidence>
<dbReference type="SMART" id="SM00220">
    <property type="entry name" value="S_TKc"/>
    <property type="match status" value="2"/>
</dbReference>
<dbReference type="Proteomes" id="UP000016930">
    <property type="component" value="Unassembled WGS sequence"/>
</dbReference>
<evidence type="ECO:0000313" key="7">
    <source>
        <dbReference type="EMBL" id="EMD33057.1"/>
    </source>
</evidence>
<dbReference type="InterPro" id="IPR011009">
    <property type="entry name" value="Kinase-like_dom_sf"/>
</dbReference>
<evidence type="ECO:0000256" key="5">
    <source>
        <dbReference type="ARBA" id="ARBA00022840"/>
    </source>
</evidence>
<dbReference type="GO" id="GO:0004674">
    <property type="term" value="F:protein serine/threonine kinase activity"/>
    <property type="evidence" value="ECO:0007669"/>
    <property type="project" value="UniProtKB-KW"/>
</dbReference>
<dbReference type="SUPFAM" id="SSF56112">
    <property type="entry name" value="Protein kinase-like (PK-like)"/>
    <property type="match status" value="2"/>
</dbReference>
<proteinExistence type="predicted"/>
<feature type="domain" description="Protein kinase" evidence="6">
    <location>
        <begin position="1"/>
        <end position="338"/>
    </location>
</feature>
<keyword evidence="5" id="KW-0067">ATP-binding</keyword>
<dbReference type="FunFam" id="1.10.510.10:FF:000624">
    <property type="entry name" value="Mitogen-activated protein kinase"/>
    <property type="match status" value="1"/>
</dbReference>
<dbReference type="InterPro" id="IPR008271">
    <property type="entry name" value="Ser/Thr_kinase_AS"/>
</dbReference>
<dbReference type="Pfam" id="PF07714">
    <property type="entry name" value="PK_Tyr_Ser-Thr"/>
    <property type="match status" value="1"/>
</dbReference>
<feature type="domain" description="Protein kinase" evidence="6">
    <location>
        <begin position="670"/>
        <end position="940"/>
    </location>
</feature>
<sequence>MQRHTIAASGTTFEVISQFKLTVELPEEDGCPVIVVDRRGWAEWYVVKKVVGINSSHILRKRCLREMKLMRKFRTYPQIAWLKAPDITYGPDGDIRDVYLYRTLPYVRPGDTKEQLGRTTFLDKIIHKEPFPKPHRATADWEQQKCAFRILGGLHYIHTAGVIHCDIRPGSIFIAHNSEAKISSFGLAREYKPDGANNRGISASKQGFVTVDDKTLWYRAPEFMLGLENCTPAADVWSVGCILAEHLTRKPLFSGKDYLDQLKKIIRLLGKPPDSVFRSIGSSHVRDYVRSLPDAPKRPLSEVLFGVDPLGVELIERMLDLDPTTRITCKDALNHPYFTFTSKPRINEDPISPMSFSFEDEYTAEGLKRLIAEEVRSFHERFASELLEWRKKDWVNEFRDVFRSKTPSGDRGSTPQPTDQTVLYPPVLESDIGFGTEAGLNPRFKLDNPREELETAIANIVLYVPQSEVESFLQQLHAIHERIGKAEQRMIIYKQSLRQLITLCDIYSSANPVQSTSTDRTNAEITSVLKWFKSIRRWLESNVSLDPISVVMKYVGIESDLLSTFSQCPWPVREAYFNSLGAVADPPSVTFSEVLDGMRVIAADPVLVERAALLNGAEAEAFVDILDRVLNIVDSSDRLRRKTFDLLRRICGVNHIIPKSFTLHSDTIQLLSDRPEASGGFADVWRGMYNGRTVAFKVFRAYRLEEASGDQAELKDVFQEAVVWKRLQHPNIAPLYGIDETTFPSQVALVSDWMPHGTVASYLNENTAANRVKLALEIASGLQYLHEMNIIHGDMKSANVLINAHRAACISDFGLAALAYSSKLVTVSVQAGSTRWMAPELLDPEQFGLVRAELSTQSDVFALGMILWELFTGRIPYYHLQKDAQVMSNILRAIRPKRPAQAGPLGLDDDIWALTEACWADNLQERPPMTAVIVRLKDALARFGDAETLDPPPVWPLTVD</sequence>
<dbReference type="InterPro" id="IPR050117">
    <property type="entry name" value="MAPK"/>
</dbReference>
<dbReference type="Gene3D" id="3.30.200.20">
    <property type="entry name" value="Phosphorylase Kinase, domain 1"/>
    <property type="match status" value="1"/>
</dbReference>
<dbReference type="STRING" id="914234.M2R4C7"/>
<dbReference type="PROSITE" id="PS50011">
    <property type="entry name" value="PROTEIN_KINASE_DOM"/>
    <property type="match status" value="2"/>
</dbReference>
<dbReference type="PANTHER" id="PTHR24055">
    <property type="entry name" value="MITOGEN-ACTIVATED PROTEIN KINASE"/>
    <property type="match status" value="1"/>
</dbReference>